<keyword evidence="3" id="KW-1185">Reference proteome</keyword>
<reference evidence="2 3" key="1">
    <citation type="submission" date="2021-11" db="EMBL/GenBank/DDBJ databases">
        <title>Black yeast isolated from Biological Soil Crust.</title>
        <authorList>
            <person name="Kurbessoian T."/>
        </authorList>
    </citation>
    <scope>NUCLEOTIDE SEQUENCE [LARGE SCALE GENOMIC DNA]</scope>
    <source>
        <strain evidence="2 3">CCFEE 5522</strain>
    </source>
</reference>
<keyword evidence="1" id="KW-1133">Transmembrane helix</keyword>
<dbReference type="Proteomes" id="UP001324427">
    <property type="component" value="Unassembled WGS sequence"/>
</dbReference>
<evidence type="ECO:0000256" key="1">
    <source>
        <dbReference type="SAM" id="Phobius"/>
    </source>
</evidence>
<name>A0AAV9JKB6_9PEZI</name>
<protein>
    <recommendedName>
        <fullName evidence="4">CSC1/OSCA1-like 7TM region domain-containing protein</fullName>
    </recommendedName>
</protein>
<feature type="transmembrane region" description="Helical" evidence="1">
    <location>
        <begin position="85"/>
        <end position="114"/>
    </location>
</feature>
<keyword evidence="1" id="KW-0472">Membrane</keyword>
<feature type="transmembrane region" description="Helical" evidence="1">
    <location>
        <begin position="135"/>
        <end position="156"/>
    </location>
</feature>
<dbReference type="AlphaFoldDB" id="A0AAV9JKB6"/>
<keyword evidence="1" id="KW-0812">Transmembrane</keyword>
<gene>
    <name evidence="2" type="ORF">LTR36_002580</name>
</gene>
<feature type="transmembrane region" description="Helical" evidence="1">
    <location>
        <begin position="162"/>
        <end position="181"/>
    </location>
</feature>
<sequence>MYDEIPGVPGWQVEWLNRTLPALETYNNVVCYGLIALSLVLALSRCLTCSKKLKANADPRATKGLFYVSNIYMLNWTSGDTREVAATLLVIVAISAIPLIALPLLQLFLVAYWMEHVMKERNLSTLVDFLPRARTVCTSIALVLSTVCYAIVASWTQDKSALGRYAALHFTIGTAVLWLRASFALNFRARKLAELDATQDTDLVTLLLRNFANEAEATHTPGTNDDTVLPLYAVVPPNQAVRATRDQITAVQDYLADRCRHGFD</sequence>
<evidence type="ECO:0000313" key="3">
    <source>
        <dbReference type="Proteomes" id="UP001324427"/>
    </source>
</evidence>
<dbReference type="EMBL" id="JAVFHQ010000018">
    <property type="protein sequence ID" value="KAK4545627.1"/>
    <property type="molecule type" value="Genomic_DNA"/>
</dbReference>
<comment type="caution">
    <text evidence="2">The sequence shown here is derived from an EMBL/GenBank/DDBJ whole genome shotgun (WGS) entry which is preliminary data.</text>
</comment>
<evidence type="ECO:0008006" key="4">
    <source>
        <dbReference type="Google" id="ProtNLM"/>
    </source>
</evidence>
<proteinExistence type="predicted"/>
<evidence type="ECO:0000313" key="2">
    <source>
        <dbReference type="EMBL" id="KAK4545627.1"/>
    </source>
</evidence>
<organism evidence="2 3">
    <name type="scientific">Oleoguttula mirabilis</name>
    <dbReference type="NCBI Taxonomy" id="1507867"/>
    <lineage>
        <taxon>Eukaryota</taxon>
        <taxon>Fungi</taxon>
        <taxon>Dikarya</taxon>
        <taxon>Ascomycota</taxon>
        <taxon>Pezizomycotina</taxon>
        <taxon>Dothideomycetes</taxon>
        <taxon>Dothideomycetidae</taxon>
        <taxon>Mycosphaerellales</taxon>
        <taxon>Teratosphaeriaceae</taxon>
        <taxon>Oleoguttula</taxon>
    </lineage>
</organism>
<accession>A0AAV9JKB6</accession>
<feature type="transmembrane region" description="Helical" evidence="1">
    <location>
        <begin position="25"/>
        <end position="43"/>
    </location>
</feature>